<dbReference type="PROSITE" id="PS51257">
    <property type="entry name" value="PROKAR_LIPOPROTEIN"/>
    <property type="match status" value="1"/>
</dbReference>
<evidence type="ECO:0000256" key="1">
    <source>
        <dbReference type="SAM" id="SignalP"/>
    </source>
</evidence>
<dbReference type="AlphaFoldDB" id="A0A1V5ZQZ9"/>
<dbReference type="EMBL" id="MWDB01000004">
    <property type="protein sequence ID" value="OQB42234.1"/>
    <property type="molecule type" value="Genomic_DNA"/>
</dbReference>
<accession>A0A1V5ZQZ9</accession>
<protein>
    <recommendedName>
        <fullName evidence="3">Lipoprotein</fullName>
    </recommendedName>
</protein>
<keyword evidence="1" id="KW-0732">Signal</keyword>
<feature type="chain" id="PRO_5012822165" description="Lipoprotein" evidence="1">
    <location>
        <begin position="22"/>
        <end position="111"/>
    </location>
</feature>
<proteinExistence type="predicted"/>
<sequence length="111" mass="12779">MKIKIKNFLVFGLVFGLVAMTACTTNCTNSKESPLDSIALKDSLEAVKNRRHYIKFVVFYPQHNDTLEWYSKNKFHHSMNGGSSRVYENKLLSGNKKEFKTTAPIKVLEQY</sequence>
<dbReference type="Proteomes" id="UP000485621">
    <property type="component" value="Unassembled WGS sequence"/>
</dbReference>
<reference evidence="2" key="1">
    <citation type="submission" date="2017-02" db="EMBL/GenBank/DDBJ databases">
        <title>Delving into the versatile metabolic prowess of the omnipresent phylum Bacteroidetes.</title>
        <authorList>
            <person name="Nobu M.K."/>
            <person name="Mei R."/>
            <person name="Narihiro T."/>
            <person name="Kuroda K."/>
            <person name="Liu W.-T."/>
        </authorList>
    </citation>
    <scope>NUCLEOTIDE SEQUENCE</scope>
    <source>
        <strain evidence="2">ADurb.Bin160</strain>
    </source>
</reference>
<evidence type="ECO:0008006" key="3">
    <source>
        <dbReference type="Google" id="ProtNLM"/>
    </source>
</evidence>
<evidence type="ECO:0000313" key="2">
    <source>
        <dbReference type="EMBL" id="OQB42234.1"/>
    </source>
</evidence>
<comment type="caution">
    <text evidence="2">The sequence shown here is derived from an EMBL/GenBank/DDBJ whole genome shotgun (WGS) entry which is preliminary data.</text>
</comment>
<feature type="signal peptide" evidence="1">
    <location>
        <begin position="1"/>
        <end position="21"/>
    </location>
</feature>
<organism evidence="2">
    <name type="scientific">candidate division CPR1 bacterium ADurb.Bin160</name>
    <dbReference type="NCBI Taxonomy" id="1852826"/>
    <lineage>
        <taxon>Bacteria</taxon>
        <taxon>candidate division CPR1</taxon>
    </lineage>
</organism>
<name>A0A1V5ZQZ9_9BACT</name>
<gene>
    <name evidence="2" type="ORF">BWY04_00298</name>
</gene>